<evidence type="ECO:0000256" key="1">
    <source>
        <dbReference type="SAM" id="MobiDB-lite"/>
    </source>
</evidence>
<feature type="compositionally biased region" description="Low complexity" evidence="1">
    <location>
        <begin position="267"/>
        <end position="276"/>
    </location>
</feature>
<dbReference type="VEuPathDB" id="TrichDB:TRFO_08335"/>
<reference evidence="2" key="1">
    <citation type="submission" date="2016-10" db="EMBL/GenBank/DDBJ databases">
        <authorList>
            <person name="Benchimol M."/>
            <person name="Almeida L.G."/>
            <person name="Vasconcelos A.T."/>
            <person name="Perreira-Neves A."/>
            <person name="Rosa I.A."/>
            <person name="Tasca T."/>
            <person name="Bogo M.R."/>
            <person name="de Souza W."/>
        </authorList>
    </citation>
    <scope>NUCLEOTIDE SEQUENCE [LARGE SCALE GENOMIC DNA]</scope>
    <source>
        <strain evidence="2">K</strain>
    </source>
</reference>
<comment type="caution">
    <text evidence="2">The sequence shown here is derived from an EMBL/GenBank/DDBJ whole genome shotgun (WGS) entry which is preliminary data.</text>
</comment>
<evidence type="ECO:0000313" key="2">
    <source>
        <dbReference type="EMBL" id="OHS99686.1"/>
    </source>
</evidence>
<evidence type="ECO:0000313" key="3">
    <source>
        <dbReference type="Proteomes" id="UP000179807"/>
    </source>
</evidence>
<sequence>MELCVDLVEITRIPYHELETVYLSANIAIIPHGRRIKTKIANGNKSVKFTPHKFTFFIDDTANKFIVITIFSQLTDNRQIPISFVSIPIKTISYNSLSTASLKTTLLSHYTIAPIITVSIGINKFMTKKALKHPDVVTNVDYSNYESAPTIEFDSFGRLKPPRHYIEKCTKQIDENPEFFLNLILNDSLRKFVLDKATEFYSQSDSCVKIVQKKKPPIKGKPKCDHPPQPPNDPPNPRRIRNDEFDELPLSQNAPSSTPSVPPPVSNVPTVPNVPNVPSVSNVVNVSGNSISSIPVQPEMTPVKTQSWTLPISKKAGQPRTGPKVQQQQIPQSQHKNESPPKSFIHTLDPLDKKVRTKPQPPPDVEIQKPLIKKKTNEYESKTPMRGLLQPKLTVDDKAQTKKMNRSICVSKQKQKVTDDSNDYEPTFDHRAAQLMPMTSSKMKPKPPPQMQCPMVNSQPPIDTGVSPRRSRQAPEF</sequence>
<feature type="region of interest" description="Disordered" evidence="1">
    <location>
        <begin position="313"/>
        <end position="346"/>
    </location>
</feature>
<feature type="region of interest" description="Disordered" evidence="1">
    <location>
        <begin position="215"/>
        <end position="276"/>
    </location>
</feature>
<dbReference type="Proteomes" id="UP000179807">
    <property type="component" value="Unassembled WGS sequence"/>
</dbReference>
<dbReference type="RefSeq" id="XP_068352823.1">
    <property type="nucleotide sequence ID" value="XM_068494222.1"/>
</dbReference>
<dbReference type="AlphaFoldDB" id="A0A1J4JKP3"/>
<organism evidence="2 3">
    <name type="scientific">Tritrichomonas foetus</name>
    <dbReference type="NCBI Taxonomy" id="1144522"/>
    <lineage>
        <taxon>Eukaryota</taxon>
        <taxon>Metamonada</taxon>
        <taxon>Parabasalia</taxon>
        <taxon>Tritrichomonadida</taxon>
        <taxon>Tritrichomonadidae</taxon>
        <taxon>Tritrichomonas</taxon>
    </lineage>
</organism>
<proteinExistence type="predicted"/>
<gene>
    <name evidence="2" type="ORF">TRFO_08335</name>
</gene>
<dbReference type="EMBL" id="MLAK01000993">
    <property type="protein sequence ID" value="OHS99686.1"/>
    <property type="molecule type" value="Genomic_DNA"/>
</dbReference>
<protein>
    <submittedName>
        <fullName evidence="2">Uncharacterized protein</fullName>
    </submittedName>
</protein>
<dbReference type="GeneID" id="94828926"/>
<feature type="region of interest" description="Disordered" evidence="1">
    <location>
        <begin position="375"/>
        <end position="477"/>
    </location>
</feature>
<name>A0A1J4JKP3_9EUKA</name>
<feature type="compositionally biased region" description="Pro residues" evidence="1">
    <location>
        <begin position="227"/>
        <end position="237"/>
    </location>
</feature>
<keyword evidence="3" id="KW-1185">Reference proteome</keyword>
<accession>A0A1J4JKP3</accession>